<dbReference type="AlphaFoldDB" id="A0A7G8PR56"/>
<sequence length="290" mass="30365">MKKITLLIVALLVATVTNAQITLSQSVDPVTIDSPGVACWSSGTGEYRDNAFARTYDLNSFGITGDFEISAVEFGQSTADDGKSMDINIYTSDSEDLTTATLTLVGTTSQIVTSAGDNTLITTPLVQLIPAGSIVVVEVFGPDEGTTVNQRFFPGFNMAGENSTPWLKSNGTGTGGASTGCGIEWTDANTVVAGAPQPYVINLVGTEILGVGDNLSELVSIYPNPTTTVLNVDLPGNVEVLSAQLYDVLGKDTGLQLVNGAINTSNLSRGVYILNLKTDRGTLTQKVVKE</sequence>
<organism evidence="4 5">
    <name type="scientific">Constantimarinum furrinae</name>
    <dbReference type="NCBI Taxonomy" id="2562285"/>
    <lineage>
        <taxon>Bacteria</taxon>
        <taxon>Pseudomonadati</taxon>
        <taxon>Bacteroidota</taxon>
        <taxon>Flavobacteriia</taxon>
        <taxon>Flavobacteriales</taxon>
        <taxon>Flavobacteriaceae</taxon>
        <taxon>Altibacter/Constantimarinum group</taxon>
        <taxon>Constantimarinum</taxon>
    </lineage>
</organism>
<dbReference type="NCBIfam" id="TIGR04183">
    <property type="entry name" value="Por_Secre_tail"/>
    <property type="match status" value="1"/>
</dbReference>
<dbReference type="RefSeq" id="WP_186990011.1">
    <property type="nucleotide sequence ID" value="NZ_CP052909.1"/>
</dbReference>
<feature type="chain" id="PRO_5029010061" description="Secretion system C-terminal sorting domain-containing protein" evidence="2">
    <location>
        <begin position="20"/>
        <end position="290"/>
    </location>
</feature>
<keyword evidence="1 2" id="KW-0732">Signal</keyword>
<evidence type="ECO:0000256" key="1">
    <source>
        <dbReference type="ARBA" id="ARBA00022729"/>
    </source>
</evidence>
<reference evidence="4 5" key="1">
    <citation type="submission" date="2020-04" db="EMBL/GenBank/DDBJ databases">
        <title>Genome sequence of Altibacter aquimarinus strain ALE3EI.</title>
        <authorList>
            <person name="Oh H.-M."/>
            <person name="Jang D."/>
        </authorList>
    </citation>
    <scope>NUCLEOTIDE SEQUENCE [LARGE SCALE GENOMIC DNA]</scope>
    <source>
        <strain evidence="4 5">ALE3EI</strain>
    </source>
</reference>
<feature type="signal peptide" evidence="2">
    <location>
        <begin position="1"/>
        <end position="19"/>
    </location>
</feature>
<gene>
    <name evidence="4" type="ORF">ALE3EI_0232</name>
</gene>
<evidence type="ECO:0000256" key="2">
    <source>
        <dbReference type="SAM" id="SignalP"/>
    </source>
</evidence>
<protein>
    <recommendedName>
        <fullName evidence="3">Secretion system C-terminal sorting domain-containing protein</fullName>
    </recommendedName>
</protein>
<dbReference type="KEGG" id="alti:ALE3EI_0232"/>
<feature type="domain" description="Secretion system C-terminal sorting" evidence="3">
    <location>
        <begin position="221"/>
        <end position="288"/>
    </location>
</feature>
<dbReference type="EMBL" id="CP052909">
    <property type="protein sequence ID" value="QNJ96822.1"/>
    <property type="molecule type" value="Genomic_DNA"/>
</dbReference>
<dbReference type="Pfam" id="PF18962">
    <property type="entry name" value="Por_Secre_tail"/>
    <property type="match status" value="1"/>
</dbReference>
<dbReference type="InterPro" id="IPR026444">
    <property type="entry name" value="Secre_tail"/>
</dbReference>
<proteinExistence type="predicted"/>
<accession>A0A7G8PR56</accession>
<dbReference type="Proteomes" id="UP000515514">
    <property type="component" value="Chromosome"/>
</dbReference>
<evidence type="ECO:0000259" key="3">
    <source>
        <dbReference type="Pfam" id="PF18962"/>
    </source>
</evidence>
<evidence type="ECO:0000313" key="5">
    <source>
        <dbReference type="Proteomes" id="UP000515514"/>
    </source>
</evidence>
<keyword evidence="5" id="KW-1185">Reference proteome</keyword>
<evidence type="ECO:0000313" key="4">
    <source>
        <dbReference type="EMBL" id="QNJ96822.1"/>
    </source>
</evidence>
<name>A0A7G8PR56_9FLAO</name>